<keyword evidence="1" id="KW-0812">Transmembrane</keyword>
<sequence length="362" mass="39711">MYHRPYRDASGLLRARVGEVCTGGHQVRTQSIKTIAGKEFRDHIRSKRFHILFGILLVIALTGLVTGMVQYQKDLNDYNQAHADVSEEEIQVGATDTTPSPLTAFNQMGSLIGTLGAVLGIAMGFDLVTKEKESKSLKLLLSHPVYRDEVINGKTLGGAAAIALAMAIVLILSLAVLLIAGVVPSFEESVHILLFSGLSFLMIFSFFVLALFFSTVAPNNGSALVSAFIVFITLSSLTSLIISTPALNLLIGDYPTGPPRSDSMLSPEEQIEKDRLWEEYRTQKIAHEQKRQAVKDTLSLFSPDKNYQKLTGAVTAPHVSEDNHRTLADLFGMLAGHIVVFFVFPAAFFGLAWVRFAREDIR</sequence>
<feature type="transmembrane region" description="Helical" evidence="1">
    <location>
        <begin position="108"/>
        <end position="128"/>
    </location>
</feature>
<dbReference type="GO" id="GO:0140359">
    <property type="term" value="F:ABC-type transporter activity"/>
    <property type="evidence" value="ECO:0007669"/>
    <property type="project" value="InterPro"/>
</dbReference>
<dbReference type="Pfam" id="PF12679">
    <property type="entry name" value="ABC2_membrane_2"/>
    <property type="match status" value="1"/>
</dbReference>
<dbReference type="AlphaFoldDB" id="A0A8A3S586"/>
<gene>
    <name evidence="2" type="ORF">RJ40_07875</name>
</gene>
<name>A0A8A3S586_9EURY</name>
<dbReference type="PANTHER" id="PTHR43471:SF13">
    <property type="entry name" value="ABC-2 TYPE TRANSPORT SYSTEM PERMEASE PROTEIN"/>
    <property type="match status" value="1"/>
</dbReference>
<feature type="transmembrane region" description="Helical" evidence="1">
    <location>
        <begin position="192"/>
        <end position="213"/>
    </location>
</feature>
<dbReference type="Proteomes" id="UP001042704">
    <property type="component" value="Chromosome"/>
</dbReference>
<accession>A0A8A3S586</accession>
<feature type="transmembrane region" description="Helical" evidence="1">
    <location>
        <begin position="49"/>
        <end position="69"/>
    </location>
</feature>
<keyword evidence="1" id="KW-1133">Transmembrane helix</keyword>
<dbReference type="EMBL" id="CP036172">
    <property type="protein sequence ID" value="QSZ67427.1"/>
    <property type="molecule type" value="Genomic_DNA"/>
</dbReference>
<feature type="transmembrane region" description="Helical" evidence="1">
    <location>
        <begin position="156"/>
        <end position="180"/>
    </location>
</feature>
<feature type="transmembrane region" description="Helical" evidence="1">
    <location>
        <begin position="225"/>
        <end position="251"/>
    </location>
</feature>
<keyword evidence="1" id="KW-0472">Membrane</keyword>
<feature type="transmembrane region" description="Helical" evidence="1">
    <location>
        <begin position="330"/>
        <end position="354"/>
    </location>
</feature>
<dbReference type="PANTHER" id="PTHR43471">
    <property type="entry name" value="ABC TRANSPORTER PERMEASE"/>
    <property type="match status" value="1"/>
</dbReference>
<dbReference type="GO" id="GO:0005886">
    <property type="term" value="C:plasma membrane"/>
    <property type="evidence" value="ECO:0007669"/>
    <property type="project" value="UniProtKB-SubCell"/>
</dbReference>
<reference evidence="2" key="1">
    <citation type="journal article" date="2001" name="Int. J. Syst. Evol. Microbiol.">
        <title>Methanofollis aquaemaris sp. nov., a methanogen isolated from an aquaculture fish pond.</title>
        <authorList>
            <person name="Lai M.C."/>
            <person name="Chen S.C."/>
        </authorList>
    </citation>
    <scope>NUCLEOTIDE SEQUENCE</scope>
    <source>
        <strain evidence="2">N2F9704</strain>
    </source>
</reference>
<evidence type="ECO:0000256" key="1">
    <source>
        <dbReference type="SAM" id="Phobius"/>
    </source>
</evidence>
<keyword evidence="3" id="KW-1185">Reference proteome</keyword>
<organism evidence="2 3">
    <name type="scientific">Methanofollis aquaemaris</name>
    <dbReference type="NCBI Taxonomy" id="126734"/>
    <lineage>
        <taxon>Archaea</taxon>
        <taxon>Methanobacteriati</taxon>
        <taxon>Methanobacteriota</taxon>
        <taxon>Stenosarchaea group</taxon>
        <taxon>Methanomicrobia</taxon>
        <taxon>Methanomicrobiales</taxon>
        <taxon>Methanomicrobiaceae</taxon>
        <taxon>Methanofollis</taxon>
    </lineage>
</organism>
<evidence type="ECO:0000313" key="2">
    <source>
        <dbReference type="EMBL" id="QSZ67427.1"/>
    </source>
</evidence>
<dbReference type="KEGG" id="maqe:RJ40_07875"/>
<proteinExistence type="predicted"/>
<reference evidence="2" key="2">
    <citation type="submission" date="2019-02" db="EMBL/GenBank/DDBJ databases">
        <authorList>
            <person name="Chen S.-C."/>
            <person name="Chien H.-H."/>
            <person name="Lai M.-C."/>
        </authorList>
    </citation>
    <scope>NUCLEOTIDE SEQUENCE</scope>
    <source>
        <strain evidence="2">N2F9704</strain>
    </source>
</reference>
<protein>
    <submittedName>
        <fullName evidence="2">ABC transporter permease</fullName>
    </submittedName>
</protein>
<evidence type="ECO:0000313" key="3">
    <source>
        <dbReference type="Proteomes" id="UP001042704"/>
    </source>
</evidence>